<dbReference type="Gene3D" id="3.40.50.410">
    <property type="entry name" value="von Willebrand factor, type A domain"/>
    <property type="match status" value="1"/>
</dbReference>
<feature type="region of interest" description="Disordered" evidence="1">
    <location>
        <begin position="436"/>
        <end position="456"/>
    </location>
</feature>
<keyword evidence="2" id="KW-0472">Membrane</keyword>
<keyword evidence="3" id="KW-0732">Signal</keyword>
<organism evidence="5 6">
    <name type="scientific">Corynebacterium heidelbergense</name>
    <dbReference type="NCBI Taxonomy" id="2055947"/>
    <lineage>
        <taxon>Bacteria</taxon>
        <taxon>Bacillati</taxon>
        <taxon>Actinomycetota</taxon>
        <taxon>Actinomycetes</taxon>
        <taxon>Mycobacteriales</taxon>
        <taxon>Corynebacteriaceae</taxon>
        <taxon>Corynebacterium</taxon>
    </lineage>
</organism>
<sequence>MRGVHCVPKRGVAWSLAVVIAVVAGGFTSAGDASAQPEPVGDGVPVEVVLDASGSMLTPDAGGEMTRIDAAKQATSSLIDALGPQQRFGLLTYGTQTGSSDEEKAAGCADVTELRPVSQGDVDRAKAAVASVIPRGYTPIGAALRKAAAALPSSGPRSVVVVSDGVDTCAPPPVCEVARELKGQGVDLVVNTIGLNIDEQGRRDLECVAQVTGGSYADAGDAASLTEKMKVATRAGEGYSGTGQRIDGAPGKWDGSGGADTWVDGLNFESAPVVHPGLPTTPLLIRTELPAFPQDFPATGASRSGQHAMARTYKVHLEEGDVLYVGVVAPPVEGTARLSEGEYRGTVRVNYVTPNPNGRPSASPGGYDSAPSTGKPAYVDETIVAQNSGDYGIVVVRDGPFLADQPLPVQVSLSGHKAVRSTTPARAITATDRENAVKDVGPNPKPVTGGTGPDTAVPIEANSPIESDLIPGETRFFSVPLEWGQDLAIAAKAVDPETPKGQAGCLEAEALAPTFSKVVDRGTRDCSPLSGTPSNNRGAALRRYMASTLGFDPQNPNGVVAGRQVIGVTLQSKPGQTGASAENRQPMKFHMRAVVTGTPVSGPEFQPLTDSANQKQPSNGSDPAGQSQPDAAGKSDSKPVWFWPALALGGLVAIGLVAGTLLMIRRLG</sequence>
<gene>
    <name evidence="5" type="ORF">CWC39_07825</name>
</gene>
<evidence type="ECO:0000313" key="5">
    <source>
        <dbReference type="EMBL" id="RAV33558.1"/>
    </source>
</evidence>
<evidence type="ECO:0000256" key="1">
    <source>
        <dbReference type="SAM" id="MobiDB-lite"/>
    </source>
</evidence>
<comment type="caution">
    <text evidence="5">The sequence shown here is derived from an EMBL/GenBank/DDBJ whole genome shotgun (WGS) entry which is preliminary data.</text>
</comment>
<dbReference type="SMART" id="SM00327">
    <property type="entry name" value="VWA"/>
    <property type="match status" value="1"/>
</dbReference>
<keyword evidence="2" id="KW-1133">Transmembrane helix</keyword>
<evidence type="ECO:0000256" key="2">
    <source>
        <dbReference type="SAM" id="Phobius"/>
    </source>
</evidence>
<dbReference type="EMBL" id="PHQP01000063">
    <property type="protein sequence ID" value="RAV33558.1"/>
    <property type="molecule type" value="Genomic_DNA"/>
</dbReference>
<dbReference type="AlphaFoldDB" id="A0A364VAB9"/>
<dbReference type="SUPFAM" id="SSF53300">
    <property type="entry name" value="vWA-like"/>
    <property type="match status" value="1"/>
</dbReference>
<protein>
    <recommendedName>
        <fullName evidence="4">VWFA domain-containing protein</fullName>
    </recommendedName>
</protein>
<feature type="chain" id="PRO_5017016001" description="VWFA domain-containing protein" evidence="3">
    <location>
        <begin position="36"/>
        <end position="668"/>
    </location>
</feature>
<dbReference type="Pfam" id="PF13519">
    <property type="entry name" value="VWA_2"/>
    <property type="match status" value="1"/>
</dbReference>
<feature type="signal peptide" evidence="3">
    <location>
        <begin position="1"/>
        <end position="35"/>
    </location>
</feature>
<dbReference type="InterPro" id="IPR002035">
    <property type="entry name" value="VWF_A"/>
</dbReference>
<feature type="domain" description="VWFA" evidence="4">
    <location>
        <begin position="45"/>
        <end position="235"/>
    </location>
</feature>
<feature type="region of interest" description="Disordered" evidence="1">
    <location>
        <begin position="353"/>
        <end position="374"/>
    </location>
</feature>
<evidence type="ECO:0000256" key="3">
    <source>
        <dbReference type="SAM" id="SignalP"/>
    </source>
</evidence>
<dbReference type="InterPro" id="IPR036465">
    <property type="entry name" value="vWFA_dom_sf"/>
</dbReference>
<keyword evidence="2" id="KW-0812">Transmembrane</keyword>
<evidence type="ECO:0000313" key="6">
    <source>
        <dbReference type="Proteomes" id="UP000251047"/>
    </source>
</evidence>
<reference evidence="5 6" key="1">
    <citation type="journal article" date="2018" name="Syst. Appl. Microbiol.">
        <title>Corynebacterium heidelbergense sp. nov., isolated from the preen glands of Egyptian geese (Alopochen aegyptiacus).</title>
        <authorList>
            <person name="Braun M.S."/>
            <person name="Wang E."/>
            <person name="Zimmermann S."/>
            <person name="Wink M."/>
        </authorList>
    </citation>
    <scope>NUCLEOTIDE SEQUENCE [LARGE SCALE GENOMIC DNA]</scope>
    <source>
        <strain evidence="5 6">DSM 104638</strain>
    </source>
</reference>
<proteinExistence type="predicted"/>
<accession>A0A364VAB9</accession>
<dbReference type="RefSeq" id="WP_112769938.1">
    <property type="nucleotide sequence ID" value="NZ_CP063191.1"/>
</dbReference>
<feature type="region of interest" description="Disordered" evidence="1">
    <location>
        <begin position="598"/>
        <end position="636"/>
    </location>
</feature>
<name>A0A364VAB9_9CORY</name>
<dbReference type="Proteomes" id="UP000251047">
    <property type="component" value="Unassembled WGS sequence"/>
</dbReference>
<feature type="compositionally biased region" description="Polar residues" evidence="1">
    <location>
        <begin position="608"/>
        <end position="629"/>
    </location>
</feature>
<dbReference type="PROSITE" id="PS50234">
    <property type="entry name" value="VWFA"/>
    <property type="match status" value="1"/>
</dbReference>
<evidence type="ECO:0000259" key="4">
    <source>
        <dbReference type="PROSITE" id="PS50234"/>
    </source>
</evidence>
<feature type="transmembrane region" description="Helical" evidence="2">
    <location>
        <begin position="641"/>
        <end position="664"/>
    </location>
</feature>